<dbReference type="PROSITE" id="PS51444">
    <property type="entry name" value="FH2"/>
    <property type="match status" value="1"/>
</dbReference>
<protein>
    <recommendedName>
        <fullName evidence="2">FH2 domain-containing protein</fullName>
    </recommendedName>
</protein>
<reference evidence="3 4" key="1">
    <citation type="submission" date="2024-02" db="EMBL/GenBank/DDBJ databases">
        <authorList>
            <person name="Chen Y."/>
            <person name="Shah S."/>
            <person name="Dougan E. K."/>
            <person name="Thang M."/>
            <person name="Chan C."/>
        </authorList>
    </citation>
    <scope>NUCLEOTIDE SEQUENCE [LARGE SCALE GENOMIC DNA]</scope>
</reference>
<dbReference type="InterPro" id="IPR015425">
    <property type="entry name" value="FH2_Formin"/>
</dbReference>
<dbReference type="SUPFAM" id="SSF101447">
    <property type="entry name" value="Formin homology 2 domain (FH2 domain)"/>
    <property type="match status" value="1"/>
</dbReference>
<feature type="compositionally biased region" description="Polar residues" evidence="1">
    <location>
        <begin position="163"/>
        <end position="173"/>
    </location>
</feature>
<name>A0ABP0SW80_9DINO</name>
<accession>A0ABP0SW80</accession>
<dbReference type="EMBL" id="CAXAMN010028495">
    <property type="protein sequence ID" value="CAK9116724.1"/>
    <property type="molecule type" value="Genomic_DNA"/>
</dbReference>
<feature type="compositionally biased region" description="Low complexity" evidence="1">
    <location>
        <begin position="88"/>
        <end position="109"/>
    </location>
</feature>
<evidence type="ECO:0000313" key="3">
    <source>
        <dbReference type="EMBL" id="CAK9116724.1"/>
    </source>
</evidence>
<proteinExistence type="predicted"/>
<feature type="compositionally biased region" description="Polar residues" evidence="1">
    <location>
        <begin position="116"/>
        <end position="133"/>
    </location>
</feature>
<feature type="region of interest" description="Disordered" evidence="1">
    <location>
        <begin position="54"/>
        <end position="232"/>
    </location>
</feature>
<dbReference type="Gene3D" id="1.20.58.2220">
    <property type="entry name" value="Formin, FH2 domain"/>
    <property type="match status" value="1"/>
</dbReference>
<dbReference type="Proteomes" id="UP001642484">
    <property type="component" value="Unassembled WGS sequence"/>
</dbReference>
<evidence type="ECO:0000256" key="1">
    <source>
        <dbReference type="SAM" id="MobiDB-lite"/>
    </source>
</evidence>
<evidence type="ECO:0000259" key="2">
    <source>
        <dbReference type="PROSITE" id="PS51444"/>
    </source>
</evidence>
<gene>
    <name evidence="3" type="ORF">CCMP2556_LOCUS54230</name>
</gene>
<organism evidence="3 4">
    <name type="scientific">Durusdinium trenchii</name>
    <dbReference type="NCBI Taxonomy" id="1381693"/>
    <lineage>
        <taxon>Eukaryota</taxon>
        <taxon>Sar</taxon>
        <taxon>Alveolata</taxon>
        <taxon>Dinophyceae</taxon>
        <taxon>Suessiales</taxon>
        <taxon>Symbiodiniaceae</taxon>
        <taxon>Durusdinium</taxon>
    </lineage>
</organism>
<evidence type="ECO:0000313" key="4">
    <source>
        <dbReference type="Proteomes" id="UP001642484"/>
    </source>
</evidence>
<feature type="compositionally biased region" description="Basic and acidic residues" evidence="1">
    <location>
        <begin position="218"/>
        <end position="232"/>
    </location>
</feature>
<keyword evidence="4" id="KW-1185">Reference proteome</keyword>
<sequence length="354" mass="37939">MEEVSSPTILKDSQRQSQVSMRLVKTCSRCEGAATGCECTCDAAGRHVRVASGGDQLEGKQNGKAQSKIVNSKALRSGAGTARTGLKPSPSRGSRSPRSFSPRLGSPRLASPREVQGTSGSSASTRGKTSNKGATPDEKQQGLPAEATINSSEPKGEKPAAETGSTSEDQTQAAVERVGEAQGKGMPQKTGEGETSLTTALPVKGKGKKAPPAPMVWRKGEKGEGKKGKAKSQAEAEEVKILMRKPEVIPGVQVKRLFWNPIHLRANHASYTVWDAIDGEGYPIDLEELEWLFSEASKSPRGKSEPERGEVGKRLIRVLDEQRRRQICIMLARLPGSAFDVLTWISEMNSGSSY</sequence>
<feature type="domain" description="FH2" evidence="2">
    <location>
        <begin position="244"/>
        <end position="354"/>
    </location>
</feature>
<dbReference type="InterPro" id="IPR042201">
    <property type="entry name" value="FH2_Formin_sf"/>
</dbReference>
<comment type="caution">
    <text evidence="3">The sequence shown here is derived from an EMBL/GenBank/DDBJ whole genome shotgun (WGS) entry which is preliminary data.</text>
</comment>